<proteinExistence type="predicted"/>
<organism evidence="1 2">
    <name type="scientific">Sphaerodactylus townsendi</name>
    <dbReference type="NCBI Taxonomy" id="933632"/>
    <lineage>
        <taxon>Eukaryota</taxon>
        <taxon>Metazoa</taxon>
        <taxon>Chordata</taxon>
        <taxon>Craniata</taxon>
        <taxon>Vertebrata</taxon>
        <taxon>Euteleostomi</taxon>
        <taxon>Lepidosauria</taxon>
        <taxon>Squamata</taxon>
        <taxon>Bifurcata</taxon>
        <taxon>Gekkota</taxon>
        <taxon>Sphaerodactylidae</taxon>
        <taxon>Sphaerodactylus</taxon>
    </lineage>
</organism>
<evidence type="ECO:0000313" key="1">
    <source>
        <dbReference type="EMBL" id="KAH8012184.1"/>
    </source>
</evidence>
<name>A0ACB8FYI2_9SAUR</name>
<keyword evidence="2" id="KW-1185">Reference proteome</keyword>
<dbReference type="EMBL" id="CM037626">
    <property type="protein sequence ID" value="KAH8012184.1"/>
    <property type="molecule type" value="Genomic_DNA"/>
</dbReference>
<accession>A0ACB8FYI2</accession>
<dbReference type="Proteomes" id="UP000827872">
    <property type="component" value="Linkage Group LG13"/>
</dbReference>
<evidence type="ECO:0000313" key="2">
    <source>
        <dbReference type="Proteomes" id="UP000827872"/>
    </source>
</evidence>
<protein>
    <submittedName>
        <fullName evidence="1">Uncharacterized protein</fullName>
    </submittedName>
</protein>
<comment type="caution">
    <text evidence="1">The sequence shown here is derived from an EMBL/GenBank/DDBJ whole genome shotgun (WGS) entry which is preliminary data.</text>
</comment>
<reference evidence="1" key="1">
    <citation type="submission" date="2021-08" db="EMBL/GenBank/DDBJ databases">
        <title>The first chromosome-level gecko genome reveals the dynamic sex chromosomes of Neotropical dwarf geckos (Sphaerodactylidae: Sphaerodactylus).</title>
        <authorList>
            <person name="Pinto B.J."/>
            <person name="Keating S.E."/>
            <person name="Gamble T."/>
        </authorList>
    </citation>
    <scope>NUCLEOTIDE SEQUENCE</scope>
    <source>
        <strain evidence="1">TG3544</strain>
    </source>
</reference>
<gene>
    <name evidence="1" type="ORF">K3G42_015166</name>
</gene>
<sequence>MRGRLSWGMNQNRLQRRRTGLSLFWTRSPVMSGKTGRTQKKVLKKLGKFASNPDLRILIPPHFLESLGELCLGNLFSRRQCSYTVFARKYCGDG</sequence>